<evidence type="ECO:0000313" key="3">
    <source>
        <dbReference type="Proteomes" id="UP000232883"/>
    </source>
</evidence>
<accession>A0A2K8YTR2</accession>
<dbReference type="AlphaFoldDB" id="A0A2K8YTR2"/>
<proteinExistence type="predicted"/>
<protein>
    <submittedName>
        <fullName evidence="2">Uncharacterized protein</fullName>
    </submittedName>
</protein>
<sequence length="155" mass="17722">MKNLFGEEIPMPVKSGKPGKPKTNPLIPVYGEGPAGKKCKDCQFQFFRQYAKSYSKCEKREVSSSPKTDHNSRYQACGLFQPKPTGTIWEKFRCKACGHVSKASHIPQVHHDDRMRGFGWEKSDEVAENGDPVWIRPIMSCYYCPPTPKIKQKKR</sequence>
<dbReference type="Proteomes" id="UP000232883">
    <property type="component" value="Chromosome"/>
</dbReference>
<gene>
    <name evidence="2" type="ORF">CWM47_03530</name>
</gene>
<organism evidence="2 3">
    <name type="scientific">Spirosoma pollinicola</name>
    <dbReference type="NCBI Taxonomy" id="2057025"/>
    <lineage>
        <taxon>Bacteria</taxon>
        <taxon>Pseudomonadati</taxon>
        <taxon>Bacteroidota</taxon>
        <taxon>Cytophagia</taxon>
        <taxon>Cytophagales</taxon>
        <taxon>Cytophagaceae</taxon>
        <taxon>Spirosoma</taxon>
    </lineage>
</organism>
<feature type="region of interest" description="Disordered" evidence="1">
    <location>
        <begin position="1"/>
        <end position="29"/>
    </location>
</feature>
<dbReference type="OrthoDB" id="1495743at2"/>
<name>A0A2K8YTR2_9BACT</name>
<evidence type="ECO:0000256" key="1">
    <source>
        <dbReference type="SAM" id="MobiDB-lite"/>
    </source>
</evidence>
<dbReference type="RefSeq" id="WP_100986392.1">
    <property type="nucleotide sequence ID" value="NZ_CP025096.1"/>
</dbReference>
<reference evidence="2 3" key="1">
    <citation type="submission" date="2017-11" db="EMBL/GenBank/DDBJ databases">
        <title>Taxonomic description and genome sequences of Spirosoma HA7 sp. nov., isolated from pollen microhabitat of Corylus avellana.</title>
        <authorList>
            <person name="Ambika Manirajan B."/>
            <person name="Suarez C."/>
            <person name="Ratering S."/>
            <person name="Geissler-Plaum R."/>
            <person name="Cardinale M."/>
            <person name="Sylvia S."/>
        </authorList>
    </citation>
    <scope>NUCLEOTIDE SEQUENCE [LARGE SCALE GENOMIC DNA]</scope>
    <source>
        <strain evidence="2 3">HA7</strain>
    </source>
</reference>
<keyword evidence="3" id="KW-1185">Reference proteome</keyword>
<dbReference type="EMBL" id="CP025096">
    <property type="protein sequence ID" value="AUD00969.1"/>
    <property type="molecule type" value="Genomic_DNA"/>
</dbReference>
<dbReference type="KEGG" id="spir:CWM47_03530"/>
<evidence type="ECO:0000313" key="2">
    <source>
        <dbReference type="EMBL" id="AUD00969.1"/>
    </source>
</evidence>